<dbReference type="SUPFAM" id="SSF53383">
    <property type="entry name" value="PLP-dependent transferases"/>
    <property type="match status" value="1"/>
</dbReference>
<reference evidence="1" key="1">
    <citation type="submission" date="2018-05" db="EMBL/GenBank/DDBJ databases">
        <authorList>
            <person name="Lanie J.A."/>
            <person name="Ng W.-L."/>
            <person name="Kazmierczak K.M."/>
            <person name="Andrzejewski T.M."/>
            <person name="Davidsen T.M."/>
            <person name="Wayne K.J."/>
            <person name="Tettelin H."/>
            <person name="Glass J.I."/>
            <person name="Rusch D."/>
            <person name="Podicherti R."/>
            <person name="Tsui H.-C.T."/>
            <person name="Winkler M.E."/>
        </authorList>
    </citation>
    <scope>NUCLEOTIDE SEQUENCE</scope>
</reference>
<sequence length="78" mass="8732">MIDTSKQRDPTLPIRHQVAKLGDSLIREIAHEGMRDPDIIPLWFGEPDLPTPNFIISAANQALQDGHTFYTPNLGIPE</sequence>
<evidence type="ECO:0008006" key="2">
    <source>
        <dbReference type="Google" id="ProtNLM"/>
    </source>
</evidence>
<proteinExistence type="predicted"/>
<dbReference type="InterPro" id="IPR015422">
    <property type="entry name" value="PyrdxlP-dep_Trfase_small"/>
</dbReference>
<organism evidence="1">
    <name type="scientific">marine metagenome</name>
    <dbReference type="NCBI Taxonomy" id="408172"/>
    <lineage>
        <taxon>unclassified sequences</taxon>
        <taxon>metagenomes</taxon>
        <taxon>ecological metagenomes</taxon>
    </lineage>
</organism>
<protein>
    <recommendedName>
        <fullName evidence="2">Aminotransferase class I/classII domain-containing protein</fullName>
    </recommendedName>
</protein>
<gene>
    <name evidence="1" type="ORF">METZ01_LOCUS451090</name>
</gene>
<dbReference type="AlphaFoldDB" id="A0A382ZRJ7"/>
<name>A0A382ZRJ7_9ZZZZ</name>
<dbReference type="EMBL" id="UINC01186152">
    <property type="protein sequence ID" value="SVD98236.1"/>
    <property type="molecule type" value="Genomic_DNA"/>
</dbReference>
<dbReference type="InterPro" id="IPR015424">
    <property type="entry name" value="PyrdxlP-dep_Trfase"/>
</dbReference>
<feature type="non-terminal residue" evidence="1">
    <location>
        <position position="78"/>
    </location>
</feature>
<evidence type="ECO:0000313" key="1">
    <source>
        <dbReference type="EMBL" id="SVD98236.1"/>
    </source>
</evidence>
<accession>A0A382ZRJ7</accession>
<dbReference type="Gene3D" id="3.90.1150.10">
    <property type="entry name" value="Aspartate Aminotransferase, domain 1"/>
    <property type="match status" value="1"/>
</dbReference>